<dbReference type="Pfam" id="PF17642">
    <property type="entry name" value="TssD"/>
    <property type="match status" value="1"/>
</dbReference>
<dbReference type="Proteomes" id="UP000260644">
    <property type="component" value="Unassembled WGS sequence"/>
</dbReference>
<proteinExistence type="predicted"/>
<sequence>MSFKAILNIDGEEMNILECKFSFAQSIDHTGKPVSRAKGGLIHLLLESTGQTRLFDWMVSNTLTKSGSIIFYRRDAMSRLKTLHFVDGYCISYTEKFNAFNEEPMQISLTLSCRELKLNHSAYQNPWP</sequence>
<dbReference type="OrthoDB" id="955509at2"/>
<dbReference type="RefSeq" id="WP_116975962.1">
    <property type="nucleotide sequence ID" value="NZ_QPMM01000006.1"/>
</dbReference>
<dbReference type="GO" id="GO:0033104">
    <property type="term" value="C:type VI protein secretion system complex"/>
    <property type="evidence" value="ECO:0007669"/>
    <property type="project" value="InterPro"/>
</dbReference>
<evidence type="ECO:0000313" key="1">
    <source>
        <dbReference type="EMBL" id="RFS22568.1"/>
    </source>
</evidence>
<evidence type="ECO:0000313" key="2">
    <source>
        <dbReference type="Proteomes" id="UP000260644"/>
    </source>
</evidence>
<accession>A0A3E1YA79</accession>
<comment type="caution">
    <text evidence="1">The sequence shown here is derived from an EMBL/GenBank/DDBJ whole genome shotgun (WGS) entry which is preliminary data.</text>
</comment>
<dbReference type="EMBL" id="QPMM01000006">
    <property type="protein sequence ID" value="RFS22568.1"/>
    <property type="molecule type" value="Genomic_DNA"/>
</dbReference>
<dbReference type="AlphaFoldDB" id="A0A3E1YA79"/>
<name>A0A3E1YA79_9BACT</name>
<gene>
    <name evidence="1" type="ORF">DVR12_12250</name>
</gene>
<reference evidence="1 2" key="1">
    <citation type="submission" date="2018-07" db="EMBL/GenBank/DDBJ databases">
        <title>Chitinophaga K2CV101002-2 sp. nov., isolated from a monsoon evergreen broad-leaved forest soil.</title>
        <authorList>
            <person name="Lv Y."/>
        </authorList>
    </citation>
    <scope>NUCLEOTIDE SEQUENCE [LARGE SCALE GENOMIC DNA]</scope>
    <source>
        <strain evidence="1 2">GDMCC 1.1288</strain>
    </source>
</reference>
<organism evidence="1 2">
    <name type="scientific">Chitinophaga silvatica</name>
    <dbReference type="NCBI Taxonomy" id="2282649"/>
    <lineage>
        <taxon>Bacteria</taxon>
        <taxon>Pseudomonadati</taxon>
        <taxon>Bacteroidota</taxon>
        <taxon>Chitinophagia</taxon>
        <taxon>Chitinophagales</taxon>
        <taxon>Chitinophagaceae</taxon>
        <taxon>Chitinophaga</taxon>
    </lineage>
</organism>
<keyword evidence="2" id="KW-1185">Reference proteome</keyword>
<protein>
    <recommendedName>
        <fullName evidence="3">Phage tail protein</fullName>
    </recommendedName>
</protein>
<dbReference type="InterPro" id="IPR041408">
    <property type="entry name" value="Hcp_Tssd"/>
</dbReference>
<evidence type="ECO:0008006" key="3">
    <source>
        <dbReference type="Google" id="ProtNLM"/>
    </source>
</evidence>